<dbReference type="InterPro" id="IPR051233">
    <property type="entry name" value="Desulfoferrodoxin_SOR"/>
</dbReference>
<evidence type="ECO:0000256" key="3">
    <source>
        <dbReference type="ARBA" id="ARBA00022723"/>
    </source>
</evidence>
<comment type="similarity">
    <text evidence="1">Belongs to the desulfoferrodoxin family.</text>
</comment>
<feature type="domain" description="Desulfoferrodoxin ferrous iron-binding" evidence="6">
    <location>
        <begin position="44"/>
        <end position="127"/>
    </location>
</feature>
<evidence type="ECO:0000259" key="6">
    <source>
        <dbReference type="Pfam" id="PF01880"/>
    </source>
</evidence>
<dbReference type="SUPFAM" id="SSF49367">
    <property type="entry name" value="Superoxide reductase-like"/>
    <property type="match status" value="1"/>
</dbReference>
<dbReference type="InterPro" id="IPR002742">
    <property type="entry name" value="Desulfoferrodoxin_Fe-bd_dom"/>
</dbReference>
<dbReference type="AlphaFoldDB" id="A0A926DB87"/>
<dbReference type="GO" id="GO:0016491">
    <property type="term" value="F:oxidoreductase activity"/>
    <property type="evidence" value="ECO:0007669"/>
    <property type="project" value="InterPro"/>
</dbReference>
<keyword evidence="5" id="KW-0408">Iron</keyword>
<gene>
    <name evidence="7" type="ORF">H8695_03780</name>
</gene>
<evidence type="ECO:0000256" key="4">
    <source>
        <dbReference type="ARBA" id="ARBA00022982"/>
    </source>
</evidence>
<dbReference type="Proteomes" id="UP000620366">
    <property type="component" value="Unassembled WGS sequence"/>
</dbReference>
<accession>A0A926DB87</accession>
<organism evidence="7 8">
    <name type="scientific">Feifania hominis</name>
    <dbReference type="NCBI Taxonomy" id="2763660"/>
    <lineage>
        <taxon>Bacteria</taxon>
        <taxon>Bacillati</taxon>
        <taxon>Bacillota</taxon>
        <taxon>Clostridia</taxon>
        <taxon>Eubacteriales</taxon>
        <taxon>Feifaniaceae</taxon>
        <taxon>Feifania</taxon>
    </lineage>
</organism>
<dbReference type="PANTHER" id="PTHR36541:SF1">
    <property type="entry name" value="SUPEROXIDE REDUCTASE-RELATED"/>
    <property type="match status" value="1"/>
</dbReference>
<dbReference type="PANTHER" id="PTHR36541">
    <property type="entry name" value="SUPEROXIDE REDUCTASE-RELATED"/>
    <property type="match status" value="1"/>
</dbReference>
<proteinExistence type="inferred from homology"/>
<sequence length="129" mass="14486">MKKEPSFYTDPEAGTIVQVICGGHGEVLQNGGLNLRRLQSNDTEAAHEKHLPVVRRYKNAIRVEVGEVFHPMTPEHSIGFVYLETERGGQRVDLKPDEEPVADFVVPEGDVPIAAYAYCNLHGFWRTEI</sequence>
<keyword evidence="4" id="KW-0249">Electron transport</keyword>
<comment type="caution">
    <text evidence="7">The sequence shown here is derived from an EMBL/GenBank/DDBJ whole genome shotgun (WGS) entry which is preliminary data.</text>
</comment>
<dbReference type="Gene3D" id="2.60.40.730">
    <property type="entry name" value="SOR catalytic domain"/>
    <property type="match status" value="1"/>
</dbReference>
<keyword evidence="2" id="KW-0813">Transport</keyword>
<dbReference type="Pfam" id="PF01880">
    <property type="entry name" value="Desulfoferrodox"/>
    <property type="match status" value="1"/>
</dbReference>
<dbReference type="RefSeq" id="WP_249299554.1">
    <property type="nucleotide sequence ID" value="NZ_JACRSP010000002.1"/>
</dbReference>
<evidence type="ECO:0000256" key="2">
    <source>
        <dbReference type="ARBA" id="ARBA00022448"/>
    </source>
</evidence>
<evidence type="ECO:0000256" key="1">
    <source>
        <dbReference type="ARBA" id="ARBA00005941"/>
    </source>
</evidence>
<name>A0A926DB87_9FIRM</name>
<evidence type="ECO:0000313" key="7">
    <source>
        <dbReference type="EMBL" id="MBC8535810.1"/>
    </source>
</evidence>
<keyword evidence="8" id="KW-1185">Reference proteome</keyword>
<keyword evidence="3" id="KW-0479">Metal-binding</keyword>
<dbReference type="InterPro" id="IPR036073">
    <property type="entry name" value="Desulfoferrodoxin_Fe-bd_dom_sf"/>
</dbReference>
<dbReference type="EMBL" id="JACRSP010000002">
    <property type="protein sequence ID" value="MBC8535810.1"/>
    <property type="molecule type" value="Genomic_DNA"/>
</dbReference>
<reference evidence="7" key="1">
    <citation type="submission" date="2020-08" db="EMBL/GenBank/DDBJ databases">
        <title>Genome public.</title>
        <authorList>
            <person name="Liu C."/>
            <person name="Sun Q."/>
        </authorList>
    </citation>
    <scope>NUCLEOTIDE SEQUENCE</scope>
    <source>
        <strain evidence="7">BX7</strain>
    </source>
</reference>
<evidence type="ECO:0000256" key="5">
    <source>
        <dbReference type="ARBA" id="ARBA00023004"/>
    </source>
</evidence>
<protein>
    <submittedName>
        <fullName evidence="7">Desulfoferrodoxin</fullName>
    </submittedName>
</protein>
<dbReference type="GO" id="GO:0005506">
    <property type="term" value="F:iron ion binding"/>
    <property type="evidence" value="ECO:0007669"/>
    <property type="project" value="InterPro"/>
</dbReference>
<evidence type="ECO:0000313" key="8">
    <source>
        <dbReference type="Proteomes" id="UP000620366"/>
    </source>
</evidence>